<dbReference type="Proteomes" id="UP000008461">
    <property type="component" value="Chromosome"/>
</dbReference>
<keyword evidence="1" id="KW-1133">Transmembrane helix</keyword>
<name>F4L0G0_HALH1</name>
<keyword evidence="1" id="KW-0472">Membrane</keyword>
<dbReference type="RefSeq" id="WP_013763036.1">
    <property type="nucleotide sequence ID" value="NC_015510.1"/>
</dbReference>
<reference evidence="2 3" key="1">
    <citation type="journal article" date="2011" name="Stand. Genomic Sci.">
        <title>Complete genome sequence of Haliscomenobacter hydrossis type strain (O).</title>
        <authorList>
            <consortium name="US DOE Joint Genome Institute (JGI-PGF)"/>
            <person name="Daligault H."/>
            <person name="Lapidus A."/>
            <person name="Zeytun A."/>
            <person name="Nolan M."/>
            <person name="Lucas S."/>
            <person name="Del Rio T.G."/>
            <person name="Tice H."/>
            <person name="Cheng J.F."/>
            <person name="Tapia R."/>
            <person name="Han C."/>
            <person name="Goodwin L."/>
            <person name="Pitluck S."/>
            <person name="Liolios K."/>
            <person name="Pagani I."/>
            <person name="Ivanova N."/>
            <person name="Huntemann M."/>
            <person name="Mavromatis K."/>
            <person name="Mikhailova N."/>
            <person name="Pati A."/>
            <person name="Chen A."/>
            <person name="Palaniappan K."/>
            <person name="Land M."/>
            <person name="Hauser L."/>
            <person name="Brambilla E.M."/>
            <person name="Rohde M."/>
            <person name="Verbarg S."/>
            <person name="Goker M."/>
            <person name="Bristow J."/>
            <person name="Eisen J.A."/>
            <person name="Markowitz V."/>
            <person name="Hugenholtz P."/>
            <person name="Kyrpides N.C."/>
            <person name="Klenk H.P."/>
            <person name="Woyke T."/>
        </authorList>
    </citation>
    <scope>NUCLEOTIDE SEQUENCE [LARGE SCALE GENOMIC DNA]</scope>
    <source>
        <strain evidence="3">ATCC 27775 / DSM 1100 / LMG 10767 / O</strain>
    </source>
</reference>
<evidence type="ECO:0000313" key="2">
    <source>
        <dbReference type="EMBL" id="AEE48472.1"/>
    </source>
</evidence>
<feature type="transmembrane region" description="Helical" evidence="1">
    <location>
        <begin position="174"/>
        <end position="194"/>
    </location>
</feature>
<evidence type="ECO:0000313" key="3">
    <source>
        <dbReference type="Proteomes" id="UP000008461"/>
    </source>
</evidence>
<organism evidence="2 3">
    <name type="scientific">Haliscomenobacter hydrossis (strain ATCC 27775 / DSM 1100 / LMG 10767 / O)</name>
    <dbReference type="NCBI Taxonomy" id="760192"/>
    <lineage>
        <taxon>Bacteria</taxon>
        <taxon>Pseudomonadati</taxon>
        <taxon>Bacteroidota</taxon>
        <taxon>Saprospiria</taxon>
        <taxon>Saprospirales</taxon>
        <taxon>Haliscomenobacteraceae</taxon>
        <taxon>Haliscomenobacter</taxon>
    </lineage>
</organism>
<dbReference type="HOGENOM" id="CLU_1394628_0_0_10"/>
<dbReference type="STRING" id="760192.Halhy_0562"/>
<dbReference type="EMBL" id="CP002691">
    <property type="protein sequence ID" value="AEE48472.1"/>
    <property type="molecule type" value="Genomic_DNA"/>
</dbReference>
<reference key="2">
    <citation type="submission" date="2011-04" db="EMBL/GenBank/DDBJ databases">
        <title>Complete sequence of chromosome of Haliscomenobacter hydrossis DSM 1100.</title>
        <authorList>
            <consortium name="US DOE Joint Genome Institute (JGI-PGF)"/>
            <person name="Lucas S."/>
            <person name="Han J."/>
            <person name="Lapidus A."/>
            <person name="Bruce D."/>
            <person name="Goodwin L."/>
            <person name="Pitluck S."/>
            <person name="Peters L."/>
            <person name="Kyrpides N."/>
            <person name="Mavromatis K."/>
            <person name="Ivanova N."/>
            <person name="Ovchinnikova G."/>
            <person name="Pagani I."/>
            <person name="Daligault H."/>
            <person name="Detter J.C."/>
            <person name="Han C."/>
            <person name="Land M."/>
            <person name="Hauser L."/>
            <person name="Markowitz V."/>
            <person name="Cheng J.-F."/>
            <person name="Hugenholtz P."/>
            <person name="Woyke T."/>
            <person name="Wu D."/>
            <person name="Verbarg S."/>
            <person name="Frueling A."/>
            <person name="Brambilla E."/>
            <person name="Klenk H.-P."/>
            <person name="Eisen J.A."/>
        </authorList>
    </citation>
    <scope>NUCLEOTIDE SEQUENCE</scope>
    <source>
        <strain>DSM 1100</strain>
    </source>
</reference>
<dbReference type="KEGG" id="hhy:Halhy_0562"/>
<gene>
    <name evidence="2" type="ordered locus">Halhy_0562</name>
</gene>
<proteinExistence type="predicted"/>
<protein>
    <submittedName>
        <fullName evidence="2">Uncharacterized protein</fullName>
    </submittedName>
</protein>
<sequence length="195" mass="22350">MKTQTLNVIKLYFMLLCLVMLDHTILQAQRIDDGVFQRKVPINLSASNRDTIRYLEIKDSVALIKLIKILRPENYPVSTIKKPVLDPFFDLILQYESQLDDYRQLDHHQNTLDSIQQMKIAELKQVIQLQEGRVANFIQLNKDLTEVNTQLNQQLNQALVIAKECNKGKVKKQWLTAILGAGVGFSLAGIITSFK</sequence>
<dbReference type="AlphaFoldDB" id="F4L0G0"/>
<keyword evidence="3" id="KW-1185">Reference proteome</keyword>
<keyword evidence="1" id="KW-0812">Transmembrane</keyword>
<accession>F4L0G0</accession>
<evidence type="ECO:0000256" key="1">
    <source>
        <dbReference type="SAM" id="Phobius"/>
    </source>
</evidence>